<feature type="domain" description="Calcineurin-like phosphoesterase" evidence="1">
    <location>
        <begin position="1"/>
        <end position="220"/>
    </location>
</feature>
<dbReference type="PANTHER" id="PTHR37844">
    <property type="entry name" value="SER/THR PROTEIN PHOSPHATASE SUPERFAMILY (AFU_ORTHOLOGUE AFUA_1G14840)"/>
    <property type="match status" value="1"/>
</dbReference>
<evidence type="ECO:0000259" key="1">
    <source>
        <dbReference type="Pfam" id="PF00149"/>
    </source>
</evidence>
<accession>C9YFB1</accession>
<dbReference type="InterPro" id="IPR029052">
    <property type="entry name" value="Metallo-depent_PP-like"/>
</dbReference>
<evidence type="ECO:0000313" key="2">
    <source>
        <dbReference type="EMBL" id="CBA32542.1"/>
    </source>
</evidence>
<dbReference type="SUPFAM" id="SSF56300">
    <property type="entry name" value="Metallo-dependent phosphatases"/>
    <property type="match status" value="1"/>
</dbReference>
<dbReference type="AlphaFoldDB" id="C9YFB1"/>
<name>C9YFB1_CURXX</name>
<dbReference type="Pfam" id="PF00149">
    <property type="entry name" value="Metallophos"/>
    <property type="match status" value="1"/>
</dbReference>
<gene>
    <name evidence="2" type="ORF">Csp_D32670</name>
</gene>
<dbReference type="InterPro" id="IPR004843">
    <property type="entry name" value="Calcineurin-like_PHP"/>
</dbReference>
<dbReference type="EMBL" id="FN543107">
    <property type="protein sequence ID" value="CBA32542.1"/>
    <property type="molecule type" value="Genomic_DNA"/>
</dbReference>
<sequence>MKIQIASDLHLDLLPRLDGTPPTIIERTDADVVVLAGDIHDGYEGIERFQSWTSHADVIYVAGNHEYYGHVYRSKQAQIRERAKDLGIHFLECSSVVLKGVRFQGATLWTDYRLFEPEYSQPLAMHEAKEKLNDHRLIRMERGAFSPAEALAIHAQSRQWLKEELAKPFDGKTVVVTHHGPHPNSVHEKYTDDLLSAAFVSDLGDLLQGADLWIHGHVHDSFDYQIGRCRVIANPAGYVLNRRSIKNSEEAVFENSKFDRSLVLEI</sequence>
<reference evidence="2" key="1">
    <citation type="journal article" date="2010" name="Nature">
        <title>The Dynamic genome of Hydra.</title>
        <authorList>
            <person name="Chapman J.A."/>
            <person name="Kirkness E.F."/>
            <person name="Simakov O."/>
            <person name="Hampson S.E."/>
            <person name="Mitros T."/>
            <person name="Weinmaier T."/>
            <person name="Rattei T."/>
            <person name="Balasubramanian P.G."/>
            <person name="Borman J."/>
            <person name="Busam D."/>
            <person name="Disbennett K."/>
            <person name="Pfannkoch C."/>
            <person name="Sumin N."/>
            <person name="Sutton G."/>
            <person name="Viswanathan L."/>
            <person name="Walenz B."/>
            <person name="Goodstein D.M."/>
            <person name="Hellsten U."/>
            <person name="Kawashima T."/>
            <person name="Prochnik S.E."/>
            <person name="Putnam N.H."/>
            <person name="Shu S."/>
            <person name="Blumberg B."/>
            <person name="Dana C.E."/>
            <person name="Gee L."/>
            <person name="Kibler D.F."/>
            <person name="Law L."/>
            <person name="Lindgens D."/>
            <person name="Martinez D.E."/>
            <person name="Peng J."/>
            <person name="Wigge P.A."/>
            <person name="Bertulat B."/>
            <person name="Guder C."/>
            <person name="Nakamura Y."/>
            <person name="Ozbek S."/>
            <person name="Watanabe H."/>
            <person name="Khalturin K."/>
            <person name="Hemmrich G."/>
            <person name="Franke A."/>
            <person name="Augustin R."/>
            <person name="Fraune S."/>
            <person name="Hayakawa E."/>
            <person name="Hayakawa S."/>
            <person name="Hirose M."/>
            <person name="Hwang J."/>
            <person name="Ikeo K."/>
            <person name="Nishimiya-Fujisawa C."/>
            <person name="Ogura A."/>
            <person name="Takahashi T."/>
            <person name="Steinmetz P.R."/>
            <person name="Zhang X."/>
            <person name="Aufschnaiter R."/>
            <person name="Eder M.K."/>
            <person name="Gorny A.K."/>
            <person name="Salvenmoser W."/>
            <person name="Heimberg A.M."/>
            <person name="Wheeler B.M."/>
            <person name="Peterson K.J."/>
            <person name="Boettger A."/>
            <person name="Tischler P."/>
            <person name="Wolf A."/>
            <person name="Gojobori T."/>
            <person name="Remington K.A."/>
            <person name="Strausberg R.L."/>
            <person name="Venter J."/>
            <person name="Technau U."/>
            <person name="Hobmayer B."/>
            <person name="Bosch T.C."/>
            <person name="Holstein T.W."/>
            <person name="Fujisawa T."/>
            <person name="Bode H.R."/>
            <person name="David C.N."/>
            <person name="Rokhsar D.S."/>
            <person name="Steele R.E."/>
        </authorList>
    </citation>
    <scope>NUCLEOTIDE SEQUENCE</scope>
</reference>
<protein>
    <recommendedName>
        <fullName evidence="1">Calcineurin-like phosphoesterase domain-containing protein</fullName>
    </recommendedName>
</protein>
<dbReference type="GO" id="GO:0016787">
    <property type="term" value="F:hydrolase activity"/>
    <property type="evidence" value="ECO:0007669"/>
    <property type="project" value="InterPro"/>
</dbReference>
<dbReference type="PANTHER" id="PTHR37844:SF2">
    <property type="entry name" value="SER_THR PROTEIN PHOSPHATASE SUPERFAMILY (AFU_ORTHOLOGUE AFUA_1G14840)"/>
    <property type="match status" value="1"/>
</dbReference>
<organism evidence="2">
    <name type="scientific">Curvibacter symbiont subsp. Hydra magnipapillata</name>
    <dbReference type="NCBI Taxonomy" id="667019"/>
    <lineage>
        <taxon>Bacteria</taxon>
        <taxon>Pseudomonadati</taxon>
        <taxon>Pseudomonadota</taxon>
        <taxon>Betaproteobacteria</taxon>
        <taxon>Burkholderiales</taxon>
        <taxon>Comamonadaceae</taxon>
        <taxon>Curvibacter</taxon>
    </lineage>
</organism>
<dbReference type="Gene3D" id="3.60.21.10">
    <property type="match status" value="1"/>
</dbReference>
<proteinExistence type="predicted"/>